<dbReference type="AlphaFoldDB" id="A0AAV5U5L7"/>
<feature type="domain" description="Ubiquitin-like" evidence="1">
    <location>
        <begin position="1"/>
        <end position="49"/>
    </location>
</feature>
<proteinExistence type="predicted"/>
<keyword evidence="3" id="KW-1185">Reference proteome</keyword>
<evidence type="ECO:0000259" key="1">
    <source>
        <dbReference type="PROSITE" id="PS50053"/>
    </source>
</evidence>
<dbReference type="Gene3D" id="3.10.20.90">
    <property type="entry name" value="Phosphatidylinositol 3-kinase Catalytic Subunit, Chain A, domain 1"/>
    <property type="match status" value="1"/>
</dbReference>
<dbReference type="Proteomes" id="UP001432027">
    <property type="component" value="Unassembled WGS sequence"/>
</dbReference>
<comment type="caution">
    <text evidence="2">The sequence shown here is derived from an EMBL/GenBank/DDBJ whole genome shotgun (WGS) entry which is preliminary data.</text>
</comment>
<protein>
    <recommendedName>
        <fullName evidence="1">Ubiquitin-like domain-containing protein</fullName>
    </recommendedName>
</protein>
<evidence type="ECO:0000313" key="2">
    <source>
        <dbReference type="EMBL" id="GMT02134.1"/>
    </source>
</evidence>
<dbReference type="Pfam" id="PF00240">
    <property type="entry name" value="ubiquitin"/>
    <property type="match status" value="1"/>
</dbReference>
<dbReference type="SUPFAM" id="SSF54236">
    <property type="entry name" value="Ubiquitin-like"/>
    <property type="match status" value="1"/>
</dbReference>
<name>A0AAV5U5L7_9BILA</name>
<organism evidence="2 3">
    <name type="scientific">Pristionchus entomophagus</name>
    <dbReference type="NCBI Taxonomy" id="358040"/>
    <lineage>
        <taxon>Eukaryota</taxon>
        <taxon>Metazoa</taxon>
        <taxon>Ecdysozoa</taxon>
        <taxon>Nematoda</taxon>
        <taxon>Chromadorea</taxon>
        <taxon>Rhabditida</taxon>
        <taxon>Rhabditina</taxon>
        <taxon>Diplogasteromorpha</taxon>
        <taxon>Diplogasteroidea</taxon>
        <taxon>Neodiplogasteridae</taxon>
        <taxon>Pristionchus</taxon>
    </lineage>
</organism>
<accession>A0AAV5U5L7</accession>
<sequence>RRFANITDVPARFLRLIYDGRIIIDEDTPQSLEMENDNLIEVHYPQSDSDYDAYLAEVAAREVDAAAAAAEAAGRPAYGALAEALAESDNDHAEPIAPRHRAFWHHATNAA</sequence>
<evidence type="ECO:0000313" key="3">
    <source>
        <dbReference type="Proteomes" id="UP001432027"/>
    </source>
</evidence>
<dbReference type="InterPro" id="IPR029071">
    <property type="entry name" value="Ubiquitin-like_domsf"/>
</dbReference>
<feature type="non-terminal residue" evidence="2">
    <location>
        <position position="1"/>
    </location>
</feature>
<dbReference type="PROSITE" id="PS50053">
    <property type="entry name" value="UBIQUITIN_2"/>
    <property type="match status" value="1"/>
</dbReference>
<dbReference type="EMBL" id="BTSX01000005">
    <property type="protein sequence ID" value="GMT02134.1"/>
    <property type="molecule type" value="Genomic_DNA"/>
</dbReference>
<feature type="non-terminal residue" evidence="2">
    <location>
        <position position="111"/>
    </location>
</feature>
<gene>
    <name evidence="2" type="ORF">PENTCL1PPCAC_24308</name>
</gene>
<dbReference type="InterPro" id="IPR000626">
    <property type="entry name" value="Ubiquitin-like_dom"/>
</dbReference>
<reference evidence="2" key="1">
    <citation type="submission" date="2023-10" db="EMBL/GenBank/DDBJ databases">
        <title>Genome assembly of Pristionchus species.</title>
        <authorList>
            <person name="Yoshida K."/>
            <person name="Sommer R.J."/>
        </authorList>
    </citation>
    <scope>NUCLEOTIDE SEQUENCE</scope>
    <source>
        <strain evidence="2">RS0144</strain>
    </source>
</reference>